<feature type="region of interest" description="Disordered" evidence="1">
    <location>
        <begin position="499"/>
        <end position="530"/>
    </location>
</feature>
<keyword evidence="2" id="KW-1133">Transmembrane helix</keyword>
<evidence type="ECO:0000313" key="4">
    <source>
        <dbReference type="EMBL" id="HEN14520.1"/>
    </source>
</evidence>
<feature type="transmembrane region" description="Helical" evidence="2">
    <location>
        <begin position="421"/>
        <end position="442"/>
    </location>
</feature>
<dbReference type="AlphaFoldDB" id="A0A7C2JY79"/>
<reference evidence="4" key="1">
    <citation type="journal article" date="2020" name="mSystems">
        <title>Genome- and Community-Level Interaction Insights into Carbon Utilization and Element Cycling Functions of Hydrothermarchaeota in Hydrothermal Sediment.</title>
        <authorList>
            <person name="Zhou Z."/>
            <person name="Liu Y."/>
            <person name="Xu W."/>
            <person name="Pan J."/>
            <person name="Luo Z.H."/>
            <person name="Li M."/>
        </authorList>
    </citation>
    <scope>NUCLEOTIDE SEQUENCE [LARGE SCALE GENOMIC DNA]</scope>
    <source>
        <strain evidence="4">SpSt-339</strain>
    </source>
</reference>
<comment type="caution">
    <text evidence="4">The sequence shown here is derived from an EMBL/GenBank/DDBJ whole genome shotgun (WGS) entry which is preliminary data.</text>
</comment>
<name>A0A7C2JY79_9PLAN</name>
<keyword evidence="2" id="KW-0812">Transmembrane</keyword>
<protein>
    <submittedName>
        <fullName evidence="4">Uncharacterized protein</fullName>
    </submittedName>
</protein>
<feature type="signal peptide" evidence="3">
    <location>
        <begin position="1"/>
        <end position="30"/>
    </location>
</feature>
<evidence type="ECO:0000256" key="3">
    <source>
        <dbReference type="SAM" id="SignalP"/>
    </source>
</evidence>
<feature type="chain" id="PRO_5028308555" evidence="3">
    <location>
        <begin position="31"/>
        <end position="698"/>
    </location>
</feature>
<proteinExistence type="predicted"/>
<gene>
    <name evidence="4" type="ORF">ENQ76_03505</name>
</gene>
<evidence type="ECO:0000256" key="2">
    <source>
        <dbReference type="SAM" id="Phobius"/>
    </source>
</evidence>
<keyword evidence="2" id="KW-0472">Membrane</keyword>
<organism evidence="4">
    <name type="scientific">Schlesneria paludicola</name>
    <dbReference type="NCBI Taxonomy" id="360056"/>
    <lineage>
        <taxon>Bacteria</taxon>
        <taxon>Pseudomonadati</taxon>
        <taxon>Planctomycetota</taxon>
        <taxon>Planctomycetia</taxon>
        <taxon>Planctomycetales</taxon>
        <taxon>Planctomycetaceae</taxon>
        <taxon>Schlesneria</taxon>
    </lineage>
</organism>
<sequence length="698" mass="78175">MKKTRPSDFRLLTSYFILSSHFLLSLPAIAADAPIAVEPAAITPPVRLGKPMPTVWDVTKYQPGLLEGKLEFRVHLGPKLFYTYTTDELVLHAPDQRLRLLFPAISEAVSTAELEVDVAWLGKSGRIPLRMQLLRVPFSAQKTTMLMVGEERGAHGRTPEWEQRLSSLAVESLATDATRARVANRDAFLPLQTVIQSWDANSFPQEPLAYTPYDLVAVTGEVFGELRKQQLEAIETWVRAGGRLYIEADDLLEARHVEFLNRLTAHDAQQDNWSLDRVGRLDWPVFNDDDEYHAVVDLGRVVIRHPLSDAIEVSDTARRLLWDVPPGVDPVEQVMKLPMQMPSYGGARRRFTGVIPPGAFLQNQPSVPSLFENLQKLLMPAGVQLVPFWLIVLLLGGLVVTIGPGEWWLLGKLRLRRFTWLTWPAATVAVTALTVGLSNSYMRSAEQSRFLQITDLGTDGRVVRLQRFEMTFPTQSRDVAADVQRGLWRVVTPPEMVDSAPFMLPNPGRRPRGQPQPNLPTPPEADASLAPPTFDGRVPNRYTATQFVPQWTPRLSHRYELPGEDRDGPLDWTTILPLLSGDLRFNLSSALAEVKRQLPEALSITVVHRSDVIGTYLGQGDERPSLWSLVGVLTCQQAAYGTDPWTNTSDRFDWSDLPILSAEGPYDYAVLVVVRDGDGWTVYRRPFRTTTPVLAPGQ</sequence>
<evidence type="ECO:0000256" key="1">
    <source>
        <dbReference type="SAM" id="MobiDB-lite"/>
    </source>
</evidence>
<dbReference type="EMBL" id="DSOK01000111">
    <property type="protein sequence ID" value="HEN14520.1"/>
    <property type="molecule type" value="Genomic_DNA"/>
</dbReference>
<keyword evidence="3" id="KW-0732">Signal</keyword>
<accession>A0A7C2JY79</accession>
<feature type="transmembrane region" description="Helical" evidence="2">
    <location>
        <begin position="386"/>
        <end position="409"/>
    </location>
</feature>